<dbReference type="InterPro" id="IPR002298">
    <property type="entry name" value="DNA_polymerase_A"/>
</dbReference>
<evidence type="ECO:0000313" key="4">
    <source>
        <dbReference type="EMBL" id="KKN23844.1"/>
    </source>
</evidence>
<evidence type="ECO:0000256" key="1">
    <source>
        <dbReference type="ARBA" id="ARBA00022705"/>
    </source>
</evidence>
<dbReference type="PRINTS" id="PR00868">
    <property type="entry name" value="DNAPOLI"/>
</dbReference>
<dbReference type="EMBL" id="LAZR01002934">
    <property type="protein sequence ID" value="KKN23844.1"/>
    <property type="molecule type" value="Genomic_DNA"/>
</dbReference>
<dbReference type="InterPro" id="IPR001098">
    <property type="entry name" value="DNA-dir_DNA_pol_A_palm_dom"/>
</dbReference>
<proteinExistence type="predicted"/>
<dbReference type="PANTHER" id="PTHR10133">
    <property type="entry name" value="DNA POLYMERASE I"/>
    <property type="match status" value="1"/>
</dbReference>
<evidence type="ECO:0000259" key="3">
    <source>
        <dbReference type="Pfam" id="PF01612"/>
    </source>
</evidence>
<dbReference type="InterPro" id="IPR043502">
    <property type="entry name" value="DNA/RNA_pol_sf"/>
</dbReference>
<dbReference type="InterPro" id="IPR036397">
    <property type="entry name" value="RNaseH_sf"/>
</dbReference>
<dbReference type="GO" id="GO:0006261">
    <property type="term" value="P:DNA-templated DNA replication"/>
    <property type="evidence" value="ECO:0007669"/>
    <property type="project" value="InterPro"/>
</dbReference>
<dbReference type="SUPFAM" id="SSF53098">
    <property type="entry name" value="Ribonuclease H-like"/>
    <property type="match status" value="1"/>
</dbReference>
<dbReference type="SUPFAM" id="SSF56672">
    <property type="entry name" value="DNA/RNA polymerases"/>
    <property type="match status" value="1"/>
</dbReference>
<gene>
    <name evidence="4" type="ORF">LCGC14_0901010</name>
</gene>
<dbReference type="Pfam" id="PF01612">
    <property type="entry name" value="DNA_pol_A_exo1"/>
    <property type="match status" value="1"/>
</dbReference>
<organism evidence="4">
    <name type="scientific">marine sediment metagenome</name>
    <dbReference type="NCBI Taxonomy" id="412755"/>
    <lineage>
        <taxon>unclassified sequences</taxon>
        <taxon>metagenomes</taxon>
        <taxon>ecological metagenomes</taxon>
    </lineage>
</organism>
<dbReference type="Gene3D" id="3.30.70.370">
    <property type="match status" value="1"/>
</dbReference>
<dbReference type="Gene3D" id="3.30.420.10">
    <property type="entry name" value="Ribonuclease H-like superfamily/Ribonuclease H"/>
    <property type="match status" value="1"/>
</dbReference>
<dbReference type="GO" id="GO:0006302">
    <property type="term" value="P:double-strand break repair"/>
    <property type="evidence" value="ECO:0007669"/>
    <property type="project" value="TreeGrafter"/>
</dbReference>
<keyword evidence="1" id="KW-0235">DNA replication</keyword>
<feature type="non-terminal residue" evidence="4">
    <location>
        <position position="508"/>
    </location>
</feature>
<dbReference type="Gene3D" id="1.20.1060.10">
    <property type="entry name" value="Taq DNA Polymerase, Chain T, domain 4"/>
    <property type="match status" value="1"/>
</dbReference>
<dbReference type="PANTHER" id="PTHR10133:SF27">
    <property type="entry name" value="DNA POLYMERASE NU"/>
    <property type="match status" value="1"/>
</dbReference>
<dbReference type="GO" id="GO:0003677">
    <property type="term" value="F:DNA binding"/>
    <property type="evidence" value="ECO:0007669"/>
    <property type="project" value="InterPro"/>
</dbReference>
<sequence length="508" mass="57926">MNRPSVVALDIETTGLNPRTDKVISIAIVTRDSEEVIDVAQIGKAEVRKKLSALREYDYIIAHNAKFDAAFIYTNFGILYDNLFCTMLASQIIKNGNPFGHNLLNCLQEYCSIEETNKEHKKLMRYRYIHHKYGTPITDSMKEYVLSDTKYLIPLYEEEMKQISLLKMEKVIALENKLVPAIIKMEIHGCLVDRKGWYKMLGKWEGIREGYLKTLDKELVNLASTIPALAGGKYTRPRHTEVIFQGDLFGYSKRIKTESKGSINFSSSSQLINLIKRVDGIELESVDEDSLQIYMNENPDTSLKKLINILLKYREYDKLLSTYGEKFLRKLDHNNYIHTNYSQCRTKTGRLASSSPNLQNIPGGDIRKFFIAAPGHQFITCDMDGAEISIAADFSGDPLLVSSIQDGIDMHSRLSSKSYSIIFGEDVTINNTEEELTVGKHTFKKVDLRKLHKNVTFAKFYKAGIERVYKTLSKYINLFHSGKKQRLSIASKVSKTIDNEMPVLTKSL</sequence>
<reference evidence="4" key="1">
    <citation type="journal article" date="2015" name="Nature">
        <title>Complex archaea that bridge the gap between prokaryotes and eukaryotes.</title>
        <authorList>
            <person name="Spang A."/>
            <person name="Saw J.H."/>
            <person name="Jorgensen S.L."/>
            <person name="Zaremba-Niedzwiedzka K."/>
            <person name="Martijn J."/>
            <person name="Lind A.E."/>
            <person name="van Eijk R."/>
            <person name="Schleper C."/>
            <person name="Guy L."/>
            <person name="Ettema T.J."/>
        </authorList>
    </citation>
    <scope>NUCLEOTIDE SEQUENCE</scope>
</reference>
<dbReference type="AlphaFoldDB" id="A0A0F9P1F4"/>
<evidence type="ECO:0008006" key="5">
    <source>
        <dbReference type="Google" id="ProtNLM"/>
    </source>
</evidence>
<dbReference type="GO" id="GO:0003887">
    <property type="term" value="F:DNA-directed DNA polymerase activity"/>
    <property type="evidence" value="ECO:0007669"/>
    <property type="project" value="InterPro"/>
</dbReference>
<protein>
    <recommendedName>
        <fullName evidence="5">DNA-directed DNA polymerase family A palm domain-containing protein</fullName>
    </recommendedName>
</protein>
<dbReference type="InterPro" id="IPR002562">
    <property type="entry name" value="3'-5'_exonuclease_dom"/>
</dbReference>
<name>A0A0F9P1F4_9ZZZZ</name>
<evidence type="ECO:0000259" key="2">
    <source>
        <dbReference type="Pfam" id="PF00476"/>
    </source>
</evidence>
<dbReference type="Pfam" id="PF00476">
    <property type="entry name" value="DNA_pol_A"/>
    <property type="match status" value="1"/>
</dbReference>
<dbReference type="InterPro" id="IPR012337">
    <property type="entry name" value="RNaseH-like_sf"/>
</dbReference>
<feature type="domain" description="3'-5' exonuclease" evidence="3">
    <location>
        <begin position="5"/>
        <end position="158"/>
    </location>
</feature>
<comment type="caution">
    <text evidence="4">The sequence shown here is derived from an EMBL/GenBank/DDBJ whole genome shotgun (WGS) entry which is preliminary data.</text>
</comment>
<feature type="domain" description="DNA-directed DNA polymerase family A palm" evidence="2">
    <location>
        <begin position="251"/>
        <end position="422"/>
    </location>
</feature>
<dbReference type="GO" id="GO:0008408">
    <property type="term" value="F:3'-5' exonuclease activity"/>
    <property type="evidence" value="ECO:0007669"/>
    <property type="project" value="InterPro"/>
</dbReference>
<accession>A0A0F9P1F4</accession>